<dbReference type="Gene3D" id="3.40.50.300">
    <property type="entry name" value="P-loop containing nucleotide triphosphate hydrolases"/>
    <property type="match status" value="2"/>
</dbReference>
<evidence type="ECO:0000256" key="5">
    <source>
        <dbReference type="ARBA" id="ARBA00022840"/>
    </source>
</evidence>
<reference evidence="11 12" key="1">
    <citation type="submission" date="2019-03" db="EMBL/GenBank/DDBJ databases">
        <title>The complete genome sequence of Swingsia_sp. F3b2 LMG30590(T).</title>
        <authorList>
            <person name="Chua K.-O."/>
            <person name="Chan K.-G."/>
            <person name="See-Too W.-S."/>
        </authorList>
    </citation>
    <scope>NUCLEOTIDE SEQUENCE [LARGE SCALE GENOMIC DNA]</scope>
    <source>
        <strain evidence="11 12">F3b2</strain>
    </source>
</reference>
<dbReference type="SUPFAM" id="SSF50249">
    <property type="entry name" value="Nucleic acid-binding proteins"/>
    <property type="match status" value="1"/>
</dbReference>
<keyword evidence="4 11" id="KW-0347">Helicase</keyword>
<evidence type="ECO:0000256" key="6">
    <source>
        <dbReference type="ARBA" id="ARBA00023125"/>
    </source>
</evidence>
<name>A0A4Y6UBX3_9PROT</name>
<feature type="domain" description="Helicase C-terminal" evidence="10">
    <location>
        <begin position="522"/>
        <end position="682"/>
    </location>
</feature>
<dbReference type="Proteomes" id="UP000318709">
    <property type="component" value="Chromosome"/>
</dbReference>
<dbReference type="KEGG" id="swf:E3E12_07010"/>
<dbReference type="PANTHER" id="PTHR47964:SF1">
    <property type="entry name" value="ATP-DEPENDENT DNA HELICASE HOMOLOG RECG, CHLOROPLASTIC"/>
    <property type="match status" value="1"/>
</dbReference>
<evidence type="ECO:0000313" key="11">
    <source>
        <dbReference type="EMBL" id="QDH13967.1"/>
    </source>
</evidence>
<dbReference type="GO" id="GO:0003677">
    <property type="term" value="F:DNA binding"/>
    <property type="evidence" value="ECO:0007669"/>
    <property type="project" value="UniProtKB-KW"/>
</dbReference>
<dbReference type="InterPro" id="IPR014001">
    <property type="entry name" value="Helicase_ATP-bd"/>
</dbReference>
<evidence type="ECO:0000256" key="8">
    <source>
        <dbReference type="SAM" id="MobiDB-lite"/>
    </source>
</evidence>
<keyword evidence="6" id="KW-0238">DNA-binding</keyword>
<evidence type="ECO:0000313" key="12">
    <source>
        <dbReference type="Proteomes" id="UP000318709"/>
    </source>
</evidence>
<evidence type="ECO:0000256" key="1">
    <source>
        <dbReference type="ARBA" id="ARBA00022741"/>
    </source>
</evidence>
<gene>
    <name evidence="11" type="ORF">E3E12_07010</name>
</gene>
<dbReference type="PROSITE" id="PS51192">
    <property type="entry name" value="HELICASE_ATP_BIND_1"/>
    <property type="match status" value="1"/>
</dbReference>
<dbReference type="AlphaFoldDB" id="A0A4Y6UBX3"/>
<dbReference type="EMBL" id="CP038231">
    <property type="protein sequence ID" value="QDH13967.1"/>
    <property type="molecule type" value="Genomic_DNA"/>
</dbReference>
<dbReference type="InterPro" id="IPR012340">
    <property type="entry name" value="NA-bd_OB-fold"/>
</dbReference>
<feature type="domain" description="Helicase ATP-binding" evidence="9">
    <location>
        <begin position="341"/>
        <end position="503"/>
    </location>
</feature>
<accession>A0A4Y6UBX3</accession>
<evidence type="ECO:0000256" key="4">
    <source>
        <dbReference type="ARBA" id="ARBA00022806"/>
    </source>
</evidence>
<protein>
    <submittedName>
        <fullName evidence="11">ATP-dependent DNA helicase RecG</fullName>
    </submittedName>
</protein>
<evidence type="ECO:0000259" key="9">
    <source>
        <dbReference type="PROSITE" id="PS51192"/>
    </source>
</evidence>
<dbReference type="SMART" id="SM00490">
    <property type="entry name" value="HELICc"/>
    <property type="match status" value="1"/>
</dbReference>
<dbReference type="Pfam" id="PF00270">
    <property type="entry name" value="DEAD"/>
    <property type="match status" value="1"/>
</dbReference>
<dbReference type="SUPFAM" id="SSF52540">
    <property type="entry name" value="P-loop containing nucleoside triphosphate hydrolases"/>
    <property type="match status" value="1"/>
</dbReference>
<keyword evidence="7" id="KW-0234">DNA repair</keyword>
<dbReference type="GO" id="GO:0006281">
    <property type="term" value="P:DNA repair"/>
    <property type="evidence" value="ECO:0007669"/>
    <property type="project" value="UniProtKB-KW"/>
</dbReference>
<feature type="compositionally biased region" description="Pro residues" evidence="8">
    <location>
        <begin position="1"/>
        <end position="16"/>
    </location>
</feature>
<evidence type="ECO:0000259" key="10">
    <source>
        <dbReference type="PROSITE" id="PS51194"/>
    </source>
</evidence>
<dbReference type="OrthoDB" id="9804325at2"/>
<dbReference type="InterPro" id="IPR027417">
    <property type="entry name" value="P-loop_NTPase"/>
</dbReference>
<sequence>MERPLPAPTQPAPCAPPAQAVSPNAGNPFALAALEAPLASLPGIGPRTAPLLAKVAGGGRVLDLLFTMPEKLVDRRNLQTIAQARQNQPGTVFTSRLKVLSVRTPKRPGQPTIMRAGDGTGFLEAAWFRKGRVPLPAVGTEILISGAATFRHDVLTLNGPERLVPWAERGRFPWLDPVWPLTAGLTRAAMEKAIQAALVRLEGLAMPEWHDPTLVRQRCWPSFVEALQWLHHPTEAARQWRQRQRAREAGTSQGGGALESPPAQEGTLGLMLDRAQSRLAADELLASQLYLALSRAEAAGRQGRPLTGGTEGPLWQAQMLEAFGHPPTPSQNSAFAEIAAEMAAPTPMNRLLQGDVGAGKTWVAMMAMLQAAGSGAQAALMAPTGLLAHQHHATLSKLCPLPVTYLGGDLSTAERQAALEHIKSGEAKLIVGTHALFQDDVTFHDLGLAIVDEQHRFGVEQRLRLAEKARDPALPADMLVMTATPIPRTLQLARWGELGVSRLEGRPQGRLPVKTTLHDHQQRDEVMAALARALAQGRQVFWVCPLVEESEALSATAAEERRAALVKRFGEGAVGLAHGRQEAALRQAELARFREGESRILVATTVVEVGVDIPTATIMVIEDADRFGLAQLHQLRGRVGRGGGQSFCLLLPSAGAGKTALERLDLLRHTEDGFLIADKDYQMRGAGDPAGRRQSGLPAFRLAVGAETPALLELATREARLLLGRLQHPGASADQGEGRAALGLLLRLFGHDPARALTLAG</sequence>
<dbReference type="GO" id="GO:0016787">
    <property type="term" value="F:hydrolase activity"/>
    <property type="evidence" value="ECO:0007669"/>
    <property type="project" value="UniProtKB-KW"/>
</dbReference>
<keyword evidence="12" id="KW-1185">Reference proteome</keyword>
<evidence type="ECO:0000256" key="3">
    <source>
        <dbReference type="ARBA" id="ARBA00022801"/>
    </source>
</evidence>
<dbReference type="InterPro" id="IPR011545">
    <property type="entry name" value="DEAD/DEAH_box_helicase_dom"/>
</dbReference>
<feature type="region of interest" description="Disordered" evidence="8">
    <location>
        <begin position="1"/>
        <end position="21"/>
    </location>
</feature>
<keyword evidence="1" id="KW-0547">Nucleotide-binding</keyword>
<dbReference type="GO" id="GO:0005524">
    <property type="term" value="F:ATP binding"/>
    <property type="evidence" value="ECO:0007669"/>
    <property type="project" value="UniProtKB-KW"/>
</dbReference>
<organism evidence="11 12">
    <name type="scientific">Formicincola oecophyllae</name>
    <dbReference type="NCBI Taxonomy" id="2558361"/>
    <lineage>
        <taxon>Bacteria</taxon>
        <taxon>Pseudomonadati</taxon>
        <taxon>Pseudomonadota</taxon>
        <taxon>Alphaproteobacteria</taxon>
        <taxon>Acetobacterales</taxon>
        <taxon>Acetobacteraceae</taxon>
        <taxon>Formicincola</taxon>
    </lineage>
</organism>
<evidence type="ECO:0000256" key="2">
    <source>
        <dbReference type="ARBA" id="ARBA00022763"/>
    </source>
</evidence>
<keyword evidence="3" id="KW-0378">Hydrolase</keyword>
<proteinExistence type="predicted"/>
<dbReference type="InterPro" id="IPR047112">
    <property type="entry name" value="RecG/Mfd"/>
</dbReference>
<keyword evidence="2" id="KW-0227">DNA damage</keyword>
<dbReference type="GO" id="GO:0003678">
    <property type="term" value="F:DNA helicase activity"/>
    <property type="evidence" value="ECO:0007669"/>
    <property type="project" value="TreeGrafter"/>
</dbReference>
<dbReference type="InterPro" id="IPR001650">
    <property type="entry name" value="Helicase_C-like"/>
</dbReference>
<dbReference type="SMART" id="SM00487">
    <property type="entry name" value="DEXDc"/>
    <property type="match status" value="1"/>
</dbReference>
<dbReference type="Pfam" id="PF00271">
    <property type="entry name" value="Helicase_C"/>
    <property type="match status" value="1"/>
</dbReference>
<keyword evidence="5" id="KW-0067">ATP-binding</keyword>
<evidence type="ECO:0000256" key="7">
    <source>
        <dbReference type="ARBA" id="ARBA00023204"/>
    </source>
</evidence>
<feature type="region of interest" description="Disordered" evidence="8">
    <location>
        <begin position="240"/>
        <end position="264"/>
    </location>
</feature>
<dbReference type="PANTHER" id="PTHR47964">
    <property type="entry name" value="ATP-DEPENDENT DNA HELICASE HOMOLOG RECG, CHLOROPLASTIC"/>
    <property type="match status" value="1"/>
</dbReference>
<dbReference type="PROSITE" id="PS51194">
    <property type="entry name" value="HELICASE_CTER"/>
    <property type="match status" value="1"/>
</dbReference>